<dbReference type="PANTHER" id="PTHR21021">
    <property type="entry name" value="GAF/PUTATIVE CYTOSKELETAL PROTEIN"/>
    <property type="match status" value="1"/>
</dbReference>
<dbReference type="Pfam" id="PF13185">
    <property type="entry name" value="GAF_2"/>
    <property type="match status" value="1"/>
</dbReference>
<name>A0AB35U7H8_9FIRM</name>
<dbReference type="InterPro" id="IPR051330">
    <property type="entry name" value="Phosphatase_reg/MetRdx"/>
</dbReference>
<organism evidence="3 4">
    <name type="scientific">Grylomicrobium aquisgranensis</name>
    <dbReference type="NCBI Taxonomy" id="2926318"/>
    <lineage>
        <taxon>Bacteria</taxon>
        <taxon>Bacillati</taxon>
        <taxon>Bacillota</taxon>
        <taxon>Erysipelotrichia</taxon>
        <taxon>Erysipelotrichales</taxon>
        <taxon>Erysipelotrichaceae</taxon>
        <taxon>Grylomicrobium</taxon>
    </lineage>
</organism>
<dbReference type="PROSITE" id="PS01320">
    <property type="entry name" value="UPF0067"/>
    <property type="match status" value="1"/>
</dbReference>
<dbReference type="FunFam" id="3.30.450.40:FF:000008">
    <property type="entry name" value="GAF domain-containing proteins"/>
    <property type="match status" value="1"/>
</dbReference>
<dbReference type="EMBL" id="JALBUR010000018">
    <property type="protein sequence ID" value="MDX8419957.1"/>
    <property type="molecule type" value="Genomic_DNA"/>
</dbReference>
<gene>
    <name evidence="3" type="ORF">MOZ60_07595</name>
</gene>
<evidence type="ECO:0000313" key="3">
    <source>
        <dbReference type="EMBL" id="MDX8419957.1"/>
    </source>
</evidence>
<proteinExistence type="inferred from homology"/>
<dbReference type="GO" id="GO:0005829">
    <property type="term" value="C:cytosol"/>
    <property type="evidence" value="ECO:0007669"/>
    <property type="project" value="TreeGrafter"/>
</dbReference>
<accession>A0AB35U7H8</accession>
<dbReference type="InterPro" id="IPR029016">
    <property type="entry name" value="GAF-like_dom_sf"/>
</dbReference>
<protein>
    <submittedName>
        <fullName evidence="3">GAF domain-containing protein</fullName>
    </submittedName>
</protein>
<dbReference type="Gene3D" id="3.30.450.40">
    <property type="match status" value="1"/>
</dbReference>
<evidence type="ECO:0000313" key="4">
    <source>
        <dbReference type="Proteomes" id="UP001286174"/>
    </source>
</evidence>
<dbReference type="SUPFAM" id="SSF55781">
    <property type="entry name" value="GAF domain-like"/>
    <property type="match status" value="1"/>
</dbReference>
<dbReference type="PANTHER" id="PTHR21021:SF15">
    <property type="entry name" value="FREE METHIONINE-R-SULFOXIDE REDUCTASE"/>
    <property type="match status" value="1"/>
</dbReference>
<dbReference type="InterPro" id="IPR000614">
    <property type="entry name" value="FRMsr_CS"/>
</dbReference>
<keyword evidence="4" id="KW-1185">Reference proteome</keyword>
<dbReference type="InterPro" id="IPR003018">
    <property type="entry name" value="GAF"/>
</dbReference>
<comment type="caution">
    <text evidence="3">The sequence shown here is derived from an EMBL/GenBank/DDBJ whole genome shotgun (WGS) entry which is preliminary data.</text>
</comment>
<dbReference type="AlphaFoldDB" id="A0AB35U7H8"/>
<feature type="domain" description="GAF" evidence="2">
    <location>
        <begin position="36"/>
        <end position="143"/>
    </location>
</feature>
<dbReference type="GO" id="GO:0033745">
    <property type="term" value="F:L-methionine-(R)-S-oxide reductase activity"/>
    <property type="evidence" value="ECO:0007669"/>
    <property type="project" value="TreeGrafter"/>
</dbReference>
<dbReference type="RefSeq" id="WP_370596210.1">
    <property type="nucleotide sequence ID" value="NZ_JALBUR010000018.1"/>
</dbReference>
<reference evidence="3 4" key="1">
    <citation type="submission" date="2022-03" db="EMBL/GenBank/DDBJ databases">
        <title>Novel taxa within the pig intestine.</title>
        <authorList>
            <person name="Wylensek D."/>
            <person name="Bishof K."/>
            <person name="Afrizal A."/>
            <person name="Clavel T."/>
        </authorList>
    </citation>
    <scope>NUCLEOTIDE SEQUENCE [LARGE SCALE GENOMIC DNA]</scope>
    <source>
        <strain evidence="3 4">CLA-KB-P133</strain>
    </source>
</reference>
<evidence type="ECO:0000256" key="1">
    <source>
        <dbReference type="ARBA" id="ARBA00038454"/>
    </source>
</evidence>
<sequence length="154" mass="17063">MENKSLISQQIAALLEEPDMIAALSNVSACINMNYANLNWAGFYFVKNSELVLGPFQGKTACTHIGFGKGVCGTCWQTKKPQRIADVLSFHGHIACDSDSRSELCVPVIVNDEVIMEIDLDAPVKDRFHETEEKEMLEAAAEISAAYLKHSWKI</sequence>
<comment type="similarity">
    <text evidence="1">Belongs to the free Met sulfoxide reductase family.</text>
</comment>
<dbReference type="Proteomes" id="UP001286174">
    <property type="component" value="Unassembled WGS sequence"/>
</dbReference>
<evidence type="ECO:0000259" key="2">
    <source>
        <dbReference type="Pfam" id="PF13185"/>
    </source>
</evidence>